<dbReference type="EMBL" id="LR130778">
    <property type="protein sequence ID" value="VDN47956.1"/>
    <property type="molecule type" value="Genomic_DNA"/>
</dbReference>
<accession>A0A3P7RZ50</accession>
<feature type="compositionally biased region" description="Polar residues" evidence="1">
    <location>
        <begin position="186"/>
        <end position="195"/>
    </location>
</feature>
<evidence type="ECO:0000313" key="2">
    <source>
        <dbReference type="EMBL" id="VDN47956.1"/>
    </source>
</evidence>
<name>A0A3P7RZ50_9FIRM</name>
<keyword evidence="3" id="KW-1185">Reference proteome</keyword>
<proteinExistence type="predicted"/>
<feature type="region of interest" description="Disordered" evidence="1">
    <location>
        <begin position="963"/>
        <end position="986"/>
    </location>
</feature>
<feature type="compositionally biased region" description="Basic and acidic residues" evidence="1">
    <location>
        <begin position="965"/>
        <end position="986"/>
    </location>
</feature>
<evidence type="ECO:0000313" key="3">
    <source>
        <dbReference type="Proteomes" id="UP000279029"/>
    </source>
</evidence>
<reference evidence="2 3" key="1">
    <citation type="submission" date="2018-09" db="EMBL/GenBank/DDBJ databases">
        <authorList>
            <person name="Postec A."/>
        </authorList>
    </citation>
    <scope>NUCLEOTIDE SEQUENCE [LARGE SCALE GENOMIC DNA]</scope>
    <source>
        <strain evidence="2">70B-A</strain>
    </source>
</reference>
<feature type="region of interest" description="Disordered" evidence="1">
    <location>
        <begin position="186"/>
        <end position="213"/>
    </location>
</feature>
<dbReference type="KEGG" id="cbar:PATL70BA_2073"/>
<dbReference type="OrthoDB" id="2077944at2"/>
<sequence>MSEFQLPSHWWITDELQGFNKYNDSWISFGGEYANSIIGQTEETFVDMGWGGTGKLQIRFVEASDQDHIFESPEDFLTRGFLENTDLSWLMAAEAEDIDQVSETTLNGYQAYLLESEFFTSDFFKVRVKEWAYFLPTDEGGILVIAQAVVDWTDMGEFDPDWDRGEPFSMVIGEVEGVIGSLQFRGSTARPTTGQEEAAPAGNQTGEDEEGGLPWVTVVGGAVSVAAVGVAIAGTKTSTKTSKGDNPTKEEDPNKVVGYALNISDNQLSIQEDVGTALTVGVYEIYGDGHTKPVAASIDLSVPSSVGVQPASGTSPLNTVLWQVSQISEKTTMTVSASYGGGGIQSVVELIPVVAHKLSVAFEPVHKRHLMTTGKDHITLVAKVLWPDPQSVSQNSLLSARESIKFAVADKWLALSSAVDWEEGKAVNVIASSPDPTRNLTPPDKGYVKVTAQVDGKLLSQTVGIEIAPLPVFELSQDKVSLDDSSGQSVSLRGWIERGLDVNWQFSHFWRQGHKALAEVVIEPDSGHSFRVWLTGLALDDLDPSRPVVASTIRLVASSEAYGEIERHLEVIVAREGLFVDTIGQDPLDHTFHVDATGQGKPTRIDVRVYVRDETGTIQLSTALSEAVLWEPYGDDPSPGLTALRFPEFECRPLGLRRLEQPSATFEMKLNRKLPTSGDPIGASLRAYVPNLDEDLYAKIVPLSLLGVNMAPFSEAWLVEKEACLTMIHDFAPKDMKERLFNLVAEKGVTMGVDGLYELRTRIWRLSENAYRKEAADWMDYAWTLQQIEDTLDWVSWCGDIAFSVASGRITGTAAGIAIGMLKPVLVSAITAYVEGKSMEDWAYEQLGMVLSIAEGQWTDPDFIQKLSGASKAKVWAAFIAYTFIKNWAMDPQHSIVKAMEDTARMLRDQALVSFLRRVAGTTPQAAGPGEDALNAKTKPSGPSKINKVKPAKLAPEFEGVDPQTRAEKMSGKIKEKISRDSTGKPKIDVDTMEKIMRDPDGARILKKTNPEAWEAYHNTRKEVYKKHDDALSDWVKKNVPDMENENIEVRNVGTDDGIDRDYRVGVVGKDPITGQDVFVEIPKEKWQKKSGQLFSEQVGGPTDPVEALEYAQSRQQLGTDGYHSEAAIDMADQTTVKDPETGEWVKTQKTPNVELVKDGKRTLADPDGLGKTYETKVANAYYTDNKLDAYTQAAKAKHTLEGVQEGYTKQGYKLKEAPPEIKKGLDIIDQVAQGKMKPDAADAALRDAGLGSDLPGFMEKVSGQFAGLKHAKK</sequence>
<dbReference type="AlphaFoldDB" id="A0A3P7RZ50"/>
<dbReference type="RefSeq" id="WP_125137179.1">
    <property type="nucleotide sequence ID" value="NZ_LR130778.1"/>
</dbReference>
<protein>
    <submittedName>
        <fullName evidence="2">Uncharacterized protein</fullName>
    </submittedName>
</protein>
<dbReference type="Proteomes" id="UP000279029">
    <property type="component" value="Chromosome"/>
</dbReference>
<evidence type="ECO:0000256" key="1">
    <source>
        <dbReference type="SAM" id="MobiDB-lite"/>
    </source>
</evidence>
<organism evidence="2 3">
    <name type="scientific">Petrocella atlantisensis</name>
    <dbReference type="NCBI Taxonomy" id="2173034"/>
    <lineage>
        <taxon>Bacteria</taxon>
        <taxon>Bacillati</taxon>
        <taxon>Bacillota</taxon>
        <taxon>Clostridia</taxon>
        <taxon>Lachnospirales</taxon>
        <taxon>Vallitaleaceae</taxon>
        <taxon>Petrocella</taxon>
    </lineage>
</organism>
<feature type="region of interest" description="Disordered" evidence="1">
    <location>
        <begin position="923"/>
        <end position="948"/>
    </location>
</feature>
<gene>
    <name evidence="2" type="ORF">PATL70BA_2073</name>
</gene>